<evidence type="ECO:0000256" key="1">
    <source>
        <dbReference type="SAM" id="Coils"/>
    </source>
</evidence>
<dbReference type="KEGG" id="ptm:GSPATT00021166001"/>
<keyword evidence="1" id="KW-0175">Coiled coil</keyword>
<dbReference type="HOGENOM" id="CLU_722527_0_0_1"/>
<dbReference type="Proteomes" id="UP000000600">
    <property type="component" value="Unassembled WGS sequence"/>
</dbReference>
<dbReference type="EMBL" id="CT868618">
    <property type="protein sequence ID" value="CAK87523.1"/>
    <property type="molecule type" value="Genomic_DNA"/>
</dbReference>
<evidence type="ECO:0000313" key="3">
    <source>
        <dbReference type="Proteomes" id="UP000000600"/>
    </source>
</evidence>
<proteinExistence type="predicted"/>
<evidence type="ECO:0008006" key="4">
    <source>
        <dbReference type="Google" id="ProtNLM"/>
    </source>
</evidence>
<reference evidence="2 3" key="1">
    <citation type="journal article" date="2006" name="Nature">
        <title>Global trends of whole-genome duplications revealed by the ciliate Paramecium tetraurelia.</title>
        <authorList>
            <consortium name="Genoscope"/>
            <person name="Aury J.-M."/>
            <person name="Jaillon O."/>
            <person name="Duret L."/>
            <person name="Noel B."/>
            <person name="Jubin C."/>
            <person name="Porcel B.M."/>
            <person name="Segurens B."/>
            <person name="Daubin V."/>
            <person name="Anthouard V."/>
            <person name="Aiach N."/>
            <person name="Arnaiz O."/>
            <person name="Billaut A."/>
            <person name="Beisson J."/>
            <person name="Blanc I."/>
            <person name="Bouhouche K."/>
            <person name="Camara F."/>
            <person name="Duharcourt S."/>
            <person name="Guigo R."/>
            <person name="Gogendeau D."/>
            <person name="Katinka M."/>
            <person name="Keller A.-M."/>
            <person name="Kissmehl R."/>
            <person name="Klotz C."/>
            <person name="Koll F."/>
            <person name="Le Moue A."/>
            <person name="Lepere C."/>
            <person name="Malinsky S."/>
            <person name="Nowacki M."/>
            <person name="Nowak J.K."/>
            <person name="Plattner H."/>
            <person name="Poulain J."/>
            <person name="Ruiz F."/>
            <person name="Serrano V."/>
            <person name="Zagulski M."/>
            <person name="Dessen P."/>
            <person name="Betermier M."/>
            <person name="Weissenbach J."/>
            <person name="Scarpelli C."/>
            <person name="Schachter V."/>
            <person name="Sperling L."/>
            <person name="Meyer E."/>
            <person name="Cohen J."/>
            <person name="Wincker P."/>
        </authorList>
    </citation>
    <scope>NUCLEOTIDE SEQUENCE [LARGE SCALE GENOMIC DNA]</scope>
    <source>
        <strain evidence="2 3">Stock d4-2</strain>
    </source>
</reference>
<dbReference type="RefSeq" id="XP_001454920.1">
    <property type="nucleotide sequence ID" value="XM_001454883.1"/>
</dbReference>
<gene>
    <name evidence="2" type="ORF">GSPATT00021166001</name>
</gene>
<sequence>MIEEKEKKEVKQMKESIKTLQANLIDKLENSKMTPQKITELIKMVQDICASSIEFQDVQFKRKEIELEDKLKLIDNDLIQLIELNKKKRGFMNFFSNNNEIIEKQQEICSKILEFFNETQSYFQDCALITSSAFVRQKQYIDIDFINIETNFIVNHPKFLPIKSKMNLMLKKDLYTDVYELDIYKRDLIKKIIDKAQQPLNETQIQYLEQFDKKINNQFVFKVSYSRQTQLLALLLENGPYIITTNPEQNRIYLCKGMSLKFFPNQTLKVLETNLNVEIKQHFQGVTVSNGEPLNQNVQIANYGYIKFWYQEIDTKMEKQQTVNKDKNEQQPMPMPSKGSTFEFYLKNSSQSLADTVPSIHATLYHDTEGFYILPIKTEFQTYYHLYYDNYIQIETEKYNFGFQIKGKGWIQVITEKMKSEHIQ</sequence>
<protein>
    <recommendedName>
        <fullName evidence="4">GOLD domain-containing protein</fullName>
    </recommendedName>
</protein>
<accession>A0DWV6</accession>
<dbReference type="AlphaFoldDB" id="A0DWV6"/>
<evidence type="ECO:0000313" key="2">
    <source>
        <dbReference type="EMBL" id="CAK87523.1"/>
    </source>
</evidence>
<dbReference type="InParanoid" id="A0DWV6"/>
<dbReference type="GeneID" id="5040705"/>
<organism evidence="2 3">
    <name type="scientific">Paramecium tetraurelia</name>
    <dbReference type="NCBI Taxonomy" id="5888"/>
    <lineage>
        <taxon>Eukaryota</taxon>
        <taxon>Sar</taxon>
        <taxon>Alveolata</taxon>
        <taxon>Ciliophora</taxon>
        <taxon>Intramacronucleata</taxon>
        <taxon>Oligohymenophorea</taxon>
        <taxon>Peniculida</taxon>
        <taxon>Parameciidae</taxon>
        <taxon>Paramecium</taxon>
    </lineage>
</organism>
<feature type="coiled-coil region" evidence="1">
    <location>
        <begin position="3"/>
        <end position="30"/>
    </location>
</feature>
<dbReference type="OrthoDB" id="309180at2759"/>
<name>A0DWV6_PARTE</name>
<keyword evidence="3" id="KW-1185">Reference proteome</keyword>
<dbReference type="OMA" id="QIANYGY"/>